<dbReference type="GO" id="GO:0140993">
    <property type="term" value="F:histone modifying activity"/>
    <property type="evidence" value="ECO:0007669"/>
    <property type="project" value="UniProtKB-ARBA"/>
</dbReference>
<dbReference type="SUPFAM" id="SSF57850">
    <property type="entry name" value="RING/U-box"/>
    <property type="match status" value="1"/>
</dbReference>
<dbReference type="InterPro" id="IPR003613">
    <property type="entry name" value="Ubox_domain"/>
</dbReference>
<dbReference type="PROSITE" id="PS51543">
    <property type="entry name" value="FYRC"/>
    <property type="match status" value="1"/>
</dbReference>
<dbReference type="InterPro" id="IPR003889">
    <property type="entry name" value="FYrich_C"/>
</dbReference>
<protein>
    <recommendedName>
        <fullName evidence="4">U-box domain-containing protein</fullName>
    </recommendedName>
</protein>
<evidence type="ECO:0000256" key="3">
    <source>
        <dbReference type="SAM" id="MobiDB-lite"/>
    </source>
</evidence>
<dbReference type="GO" id="GO:0016567">
    <property type="term" value="P:protein ubiquitination"/>
    <property type="evidence" value="ECO:0007669"/>
    <property type="project" value="InterPro"/>
</dbReference>
<feature type="compositionally biased region" description="Basic residues" evidence="3">
    <location>
        <begin position="418"/>
        <end position="434"/>
    </location>
</feature>
<feature type="compositionally biased region" description="Low complexity" evidence="3">
    <location>
        <begin position="216"/>
        <end position="225"/>
    </location>
</feature>
<keyword evidence="6" id="KW-1185">Reference proteome</keyword>
<dbReference type="Proteomes" id="UP001472866">
    <property type="component" value="Chromosome 11"/>
</dbReference>
<feature type="compositionally biased region" description="Low complexity" evidence="3">
    <location>
        <begin position="198"/>
        <end position="208"/>
    </location>
</feature>
<name>A0AAX4PGJ5_9CHLO</name>
<evidence type="ECO:0000313" key="5">
    <source>
        <dbReference type="EMBL" id="WZN65208.1"/>
    </source>
</evidence>
<dbReference type="PROSITE" id="PS51542">
    <property type="entry name" value="FYRN"/>
    <property type="match status" value="1"/>
</dbReference>
<feature type="region of interest" description="Disordered" evidence="3">
    <location>
        <begin position="591"/>
        <end position="684"/>
    </location>
</feature>
<dbReference type="SMART" id="SM00542">
    <property type="entry name" value="FYRC"/>
    <property type="match status" value="1"/>
</dbReference>
<feature type="compositionally biased region" description="Acidic residues" evidence="3">
    <location>
        <begin position="628"/>
        <end position="639"/>
    </location>
</feature>
<organism evidence="5 6">
    <name type="scientific">Chloropicon roscoffensis</name>
    <dbReference type="NCBI Taxonomy" id="1461544"/>
    <lineage>
        <taxon>Eukaryota</taxon>
        <taxon>Viridiplantae</taxon>
        <taxon>Chlorophyta</taxon>
        <taxon>Chloropicophyceae</taxon>
        <taxon>Chloropicales</taxon>
        <taxon>Chloropicaceae</taxon>
        <taxon>Chloropicon</taxon>
    </lineage>
</organism>
<feature type="region of interest" description="Disordered" evidence="3">
    <location>
        <begin position="1"/>
        <end position="24"/>
    </location>
</feature>
<evidence type="ECO:0000313" key="6">
    <source>
        <dbReference type="Proteomes" id="UP001472866"/>
    </source>
</evidence>
<keyword evidence="2" id="KW-0539">Nucleus</keyword>
<evidence type="ECO:0000256" key="1">
    <source>
        <dbReference type="ARBA" id="ARBA00004123"/>
    </source>
</evidence>
<dbReference type="Gene3D" id="2.30.30.140">
    <property type="match status" value="1"/>
</dbReference>
<sequence length="746" mass="81990">MAAVADTNPPEGVFVDGKENDDANGKTTQTLAEMFEQGQGEIGTARNCNLFQELQGRNLTDKEQEIVQARTAHMQKMYEEYERREKKRKVEELMGVCPDMTEKEVEVALELYDGNEEETAMALVSDENIKARVKAMAGGTYLPPSRRAKTGDSKTPLQKYNEARGGGSGWKVPAADAKGGIFIGGFRGKGLPASKSGPRAARPAAVPKAEPPAPAKPEAAAAAAPKKQKKLASIRLHNSPAESPCENTKIDDLVVKAGEKKQRQSPRASPKAKGKVKGAEGEAAVGWRLRILWEADSTYYAAKVKSYDRASKLHVVAYDSGEEEKLDLAKVTAEWVGRAEEKAPGGATSEATRSLRTTSAAHRSPRGEPASVKSAEKAKRPAAGPSKGRELKLDDAAAAPVAEGSAPRPSRALSGSKAGKRKKPGLGRVRQKSTKRGEVVEVGTVRFEKGWHNQGYIFPEGFLARTPFRSSVELDQLVAHECSIIGEGGKFWPAPTFSIVTPDRPDEPLYGKSATACWTQILKRINAEIERRRREGEDLPPPPKTAIAGPEYFGLNQEQVMRQIEAQDPERRLEHYWAGKEDREEYMLQGFVQESRTEKVAKRKGPARSGGGGSSRRGKKRKGRSEWSESEDEDGDIEEGYGRNRWNSVNRSERYKTRCKDRGDKNVDEEANEDNPLPGFTDPITLEPVVNPGISPYGHVMGMATWRAVLDEQGKCPFTKQELSMMKIKKLTKTNIEQYRAQIIAL</sequence>
<dbReference type="Gene3D" id="3.30.40.10">
    <property type="entry name" value="Zinc/RING finger domain, C3HC4 (zinc finger)"/>
    <property type="match status" value="1"/>
</dbReference>
<dbReference type="Pfam" id="PF05965">
    <property type="entry name" value="FYRC"/>
    <property type="match status" value="1"/>
</dbReference>
<accession>A0AAX4PGJ5</accession>
<feature type="domain" description="U-box" evidence="4">
    <location>
        <begin position="679"/>
        <end position="739"/>
    </location>
</feature>
<dbReference type="SMART" id="SM00504">
    <property type="entry name" value="Ubox"/>
    <property type="match status" value="1"/>
</dbReference>
<feature type="region of interest" description="Disordered" evidence="3">
    <location>
        <begin position="337"/>
        <end position="435"/>
    </location>
</feature>
<evidence type="ECO:0000259" key="4">
    <source>
        <dbReference type="SMART" id="SM00504"/>
    </source>
</evidence>
<dbReference type="Pfam" id="PF05964">
    <property type="entry name" value="FYRN"/>
    <property type="match status" value="1"/>
</dbReference>
<feature type="compositionally biased region" description="Basic and acidic residues" evidence="3">
    <location>
        <begin position="651"/>
        <end position="668"/>
    </location>
</feature>
<reference evidence="5 6" key="1">
    <citation type="submission" date="2024-03" db="EMBL/GenBank/DDBJ databases">
        <title>Complete genome sequence of the green alga Chloropicon roscoffensis RCC1871.</title>
        <authorList>
            <person name="Lemieux C."/>
            <person name="Pombert J.-F."/>
            <person name="Otis C."/>
            <person name="Turmel M."/>
        </authorList>
    </citation>
    <scope>NUCLEOTIDE SEQUENCE [LARGE SCALE GENOMIC DNA]</scope>
    <source>
        <strain evidence="5 6">RCC1871</strain>
    </source>
</reference>
<dbReference type="AlphaFoldDB" id="A0AAX4PGJ5"/>
<feature type="region of interest" description="Disordered" evidence="3">
    <location>
        <begin position="140"/>
        <end position="169"/>
    </location>
</feature>
<feature type="region of interest" description="Disordered" evidence="3">
    <location>
        <begin position="192"/>
        <end position="231"/>
    </location>
</feature>
<evidence type="ECO:0000256" key="2">
    <source>
        <dbReference type="ARBA" id="ARBA00023242"/>
    </source>
</evidence>
<dbReference type="InterPro" id="IPR013083">
    <property type="entry name" value="Znf_RING/FYVE/PHD"/>
</dbReference>
<dbReference type="GO" id="GO:0005634">
    <property type="term" value="C:nucleus"/>
    <property type="evidence" value="ECO:0007669"/>
    <property type="project" value="UniProtKB-SubCell"/>
</dbReference>
<dbReference type="Gene3D" id="3.30.160.360">
    <property type="match status" value="1"/>
</dbReference>
<dbReference type="CDD" id="cd20404">
    <property type="entry name" value="Tudor_Agenet_AtEML-like"/>
    <property type="match status" value="1"/>
</dbReference>
<gene>
    <name evidence="5" type="ORF">HKI87_11g67650</name>
</gene>
<dbReference type="InterPro" id="IPR003888">
    <property type="entry name" value="FYrich_N"/>
</dbReference>
<proteinExistence type="predicted"/>
<feature type="compositionally biased region" description="Polar residues" evidence="3">
    <location>
        <begin position="349"/>
        <end position="361"/>
    </location>
</feature>
<feature type="compositionally biased region" description="Low complexity" evidence="3">
    <location>
        <begin position="396"/>
        <end position="406"/>
    </location>
</feature>
<dbReference type="GO" id="GO:0004842">
    <property type="term" value="F:ubiquitin-protein transferase activity"/>
    <property type="evidence" value="ECO:0007669"/>
    <property type="project" value="InterPro"/>
</dbReference>
<comment type="subcellular location">
    <subcellularLocation>
        <location evidence="1">Nucleus</location>
    </subcellularLocation>
</comment>
<feature type="region of interest" description="Disordered" evidence="3">
    <location>
        <begin position="256"/>
        <end position="280"/>
    </location>
</feature>
<dbReference type="EMBL" id="CP151511">
    <property type="protein sequence ID" value="WZN65208.1"/>
    <property type="molecule type" value="Genomic_DNA"/>
</dbReference>